<evidence type="ECO:0000313" key="1">
    <source>
        <dbReference type="EMBL" id="MCI51308.1"/>
    </source>
</evidence>
<keyword evidence="2" id="KW-1185">Reference proteome</keyword>
<reference evidence="1 2" key="1">
    <citation type="journal article" date="2018" name="Front. Plant Sci.">
        <title>Red Clover (Trifolium pratense) and Zigzag Clover (T. medium) - A Picture of Genomic Similarities and Differences.</title>
        <authorList>
            <person name="Dluhosova J."/>
            <person name="Istvanek J."/>
            <person name="Nedelnik J."/>
            <person name="Repkova J."/>
        </authorList>
    </citation>
    <scope>NUCLEOTIDE SEQUENCE [LARGE SCALE GENOMIC DNA]</scope>
    <source>
        <strain evidence="2">cv. 10/8</strain>
        <tissue evidence="1">Leaf</tissue>
    </source>
</reference>
<comment type="caution">
    <text evidence="1">The sequence shown here is derived from an EMBL/GenBank/DDBJ whole genome shotgun (WGS) entry which is preliminary data.</text>
</comment>
<organism evidence="1 2">
    <name type="scientific">Trifolium medium</name>
    <dbReference type="NCBI Taxonomy" id="97028"/>
    <lineage>
        <taxon>Eukaryota</taxon>
        <taxon>Viridiplantae</taxon>
        <taxon>Streptophyta</taxon>
        <taxon>Embryophyta</taxon>
        <taxon>Tracheophyta</taxon>
        <taxon>Spermatophyta</taxon>
        <taxon>Magnoliopsida</taxon>
        <taxon>eudicotyledons</taxon>
        <taxon>Gunneridae</taxon>
        <taxon>Pentapetalae</taxon>
        <taxon>rosids</taxon>
        <taxon>fabids</taxon>
        <taxon>Fabales</taxon>
        <taxon>Fabaceae</taxon>
        <taxon>Papilionoideae</taxon>
        <taxon>50 kb inversion clade</taxon>
        <taxon>NPAAA clade</taxon>
        <taxon>Hologalegina</taxon>
        <taxon>IRL clade</taxon>
        <taxon>Trifolieae</taxon>
        <taxon>Trifolium</taxon>
    </lineage>
</organism>
<feature type="non-terminal residue" evidence="1">
    <location>
        <position position="1"/>
    </location>
</feature>
<dbReference type="AlphaFoldDB" id="A0A392SR02"/>
<dbReference type="Proteomes" id="UP000265520">
    <property type="component" value="Unassembled WGS sequence"/>
</dbReference>
<protein>
    <submittedName>
        <fullName evidence="1">Uncharacterized protein</fullName>
    </submittedName>
</protein>
<dbReference type="EMBL" id="LXQA010429967">
    <property type="protein sequence ID" value="MCI51308.1"/>
    <property type="molecule type" value="Genomic_DNA"/>
</dbReference>
<sequence>EHYSVIQRRTGGQTEEEFAEMVHELDLPGKDWRYDSNGRRSRLQGTEMEPIAKACAYCWFIILSAA</sequence>
<evidence type="ECO:0000313" key="2">
    <source>
        <dbReference type="Proteomes" id="UP000265520"/>
    </source>
</evidence>
<name>A0A392SR02_9FABA</name>
<accession>A0A392SR02</accession>
<proteinExistence type="predicted"/>